<dbReference type="FunFam" id="3.10.110.10:FF:000109">
    <property type="entry name" value="Ubiquitin-conjugating enzyme E2 J2-like"/>
    <property type="match status" value="1"/>
</dbReference>
<dbReference type="VEuPathDB" id="CryptoDB:Cvel_8946"/>
<feature type="compositionally biased region" description="Low complexity" evidence="1">
    <location>
        <begin position="249"/>
        <end position="261"/>
    </location>
</feature>
<proteinExistence type="predicted"/>
<reference evidence="3" key="1">
    <citation type="submission" date="2014-11" db="EMBL/GenBank/DDBJ databases">
        <authorList>
            <person name="Otto D Thomas"/>
            <person name="Naeem Raeece"/>
        </authorList>
    </citation>
    <scope>NUCLEOTIDE SEQUENCE</scope>
</reference>
<feature type="domain" description="UBC core" evidence="2">
    <location>
        <begin position="2"/>
        <end position="155"/>
    </location>
</feature>
<dbReference type="Gene3D" id="3.10.110.10">
    <property type="entry name" value="Ubiquitin Conjugating Enzyme"/>
    <property type="match status" value="1"/>
</dbReference>
<dbReference type="PANTHER" id="PTHR24067">
    <property type="entry name" value="UBIQUITIN-CONJUGATING ENZYME E2"/>
    <property type="match status" value="1"/>
</dbReference>
<dbReference type="InterPro" id="IPR016135">
    <property type="entry name" value="UBQ-conjugating_enzyme/RWD"/>
</dbReference>
<feature type="region of interest" description="Disordered" evidence="1">
    <location>
        <begin position="168"/>
        <end position="270"/>
    </location>
</feature>
<organism evidence="3">
    <name type="scientific">Chromera velia CCMP2878</name>
    <dbReference type="NCBI Taxonomy" id="1169474"/>
    <lineage>
        <taxon>Eukaryota</taxon>
        <taxon>Sar</taxon>
        <taxon>Alveolata</taxon>
        <taxon>Colpodellida</taxon>
        <taxon>Chromeraceae</taxon>
        <taxon>Chromera</taxon>
    </lineage>
</organism>
<dbReference type="InterPro" id="IPR000608">
    <property type="entry name" value="UBC"/>
</dbReference>
<evidence type="ECO:0000259" key="2">
    <source>
        <dbReference type="PROSITE" id="PS50127"/>
    </source>
</evidence>
<feature type="compositionally biased region" description="Basic and acidic residues" evidence="1">
    <location>
        <begin position="185"/>
        <end position="198"/>
    </location>
</feature>
<dbReference type="AlphaFoldDB" id="A0A0G4HW07"/>
<dbReference type="PROSITE" id="PS50127">
    <property type="entry name" value="UBC_2"/>
    <property type="match status" value="1"/>
</dbReference>
<gene>
    <name evidence="3" type="ORF">Cvel_8946</name>
</gene>
<sequence length="384" mass="40807">MTAERRLMREYHAIQKTPNPQVKVRPDPKSVFSWHYVLHDLPEDTPFSGGVYHGKLVFPENYPFAPPSIMMITPNGRFDINKRLCLSMSDFHPESWNPSWRIESILQGLLSFMLDPQEPRTTGAVICSAATKKTLAKNSFAANKKNVVFCSLFPEFLDESKWSPVNGFRLNPPGQAASSSSRPADAGRERGGARERAVSTRSTVDLNGEEERRSAGAGDDNAAFVDPEEVGGNGGGERRGVAAGPPPGAAAGAAAAAAGGPARDGRGRGARGMVRRCTDYLKQSPSVSVAIFVVTSVVVAPLLAHVLKRVAGATEVLRDAKVGSAVKEDALEDVRLGTAARGTIESQSAGLETGIVSRIGGKTESSSGNVETGWLPVVRTVTTG</sequence>
<dbReference type="SUPFAM" id="SSF54495">
    <property type="entry name" value="UBC-like"/>
    <property type="match status" value="1"/>
</dbReference>
<evidence type="ECO:0000256" key="1">
    <source>
        <dbReference type="SAM" id="MobiDB-lite"/>
    </source>
</evidence>
<dbReference type="CDD" id="cd23799">
    <property type="entry name" value="UBCc_UBE2J"/>
    <property type="match status" value="1"/>
</dbReference>
<evidence type="ECO:0000313" key="3">
    <source>
        <dbReference type="EMBL" id="CEM48629.1"/>
    </source>
</evidence>
<dbReference type="Pfam" id="PF00179">
    <property type="entry name" value="UQ_con"/>
    <property type="match status" value="1"/>
</dbReference>
<name>A0A0G4HW07_9ALVE</name>
<accession>A0A0G4HW07</accession>
<dbReference type="SMART" id="SM00212">
    <property type="entry name" value="UBCc"/>
    <property type="match status" value="1"/>
</dbReference>
<dbReference type="EMBL" id="CDMZ01004095">
    <property type="protein sequence ID" value="CEM48629.1"/>
    <property type="molecule type" value="Genomic_DNA"/>
</dbReference>
<protein>
    <recommendedName>
        <fullName evidence="2">UBC core domain-containing protein</fullName>
    </recommendedName>
</protein>
<dbReference type="InterPro" id="IPR050113">
    <property type="entry name" value="Ub_conjugating_enzyme"/>
</dbReference>